<keyword evidence="1" id="KW-1133">Transmembrane helix</keyword>
<dbReference type="AlphaFoldDB" id="A0A9W6LMM6"/>
<gene>
    <name evidence="2" type="ORF">PM10SUCC1_05850</name>
</gene>
<accession>A0A9W6LMM6</accession>
<dbReference type="Proteomes" id="UP001144471">
    <property type="component" value="Unassembled WGS sequence"/>
</dbReference>
<reference evidence="2" key="1">
    <citation type="submission" date="2022-12" db="EMBL/GenBank/DDBJ databases">
        <title>Reference genome sequencing for broad-spectrum identification of bacterial and archaeal isolates by mass spectrometry.</title>
        <authorList>
            <person name="Sekiguchi Y."/>
            <person name="Tourlousse D.M."/>
        </authorList>
    </citation>
    <scope>NUCLEOTIDE SEQUENCE</scope>
    <source>
        <strain evidence="2">10succ1</strain>
    </source>
</reference>
<keyword evidence="1" id="KW-0472">Membrane</keyword>
<keyword evidence="1" id="KW-0812">Transmembrane</keyword>
<keyword evidence="3" id="KW-1185">Reference proteome</keyword>
<sequence length="82" mass="9587">MSLENLWKVEKMSEIYEALTRIGMVFLALIFFMSTEDLTRKHSVGLGKVVGFLLTPLVQLLSIGYLIYKRKREKERQMSEEC</sequence>
<protein>
    <submittedName>
        <fullName evidence="2">Uncharacterized protein</fullName>
    </submittedName>
</protein>
<name>A0A9W6LMM6_9FUSO</name>
<feature type="transmembrane region" description="Helical" evidence="1">
    <location>
        <begin position="46"/>
        <end position="68"/>
    </location>
</feature>
<evidence type="ECO:0000256" key="1">
    <source>
        <dbReference type="SAM" id="Phobius"/>
    </source>
</evidence>
<proteinExistence type="predicted"/>
<dbReference type="EMBL" id="BSDY01000002">
    <property type="protein sequence ID" value="GLI55070.1"/>
    <property type="molecule type" value="Genomic_DNA"/>
</dbReference>
<evidence type="ECO:0000313" key="3">
    <source>
        <dbReference type="Proteomes" id="UP001144471"/>
    </source>
</evidence>
<feature type="transmembrane region" description="Helical" evidence="1">
    <location>
        <begin position="15"/>
        <end position="34"/>
    </location>
</feature>
<organism evidence="2 3">
    <name type="scientific">Propionigenium maris DSM 9537</name>
    <dbReference type="NCBI Taxonomy" id="1123000"/>
    <lineage>
        <taxon>Bacteria</taxon>
        <taxon>Fusobacteriati</taxon>
        <taxon>Fusobacteriota</taxon>
        <taxon>Fusobacteriia</taxon>
        <taxon>Fusobacteriales</taxon>
        <taxon>Fusobacteriaceae</taxon>
        <taxon>Propionigenium</taxon>
    </lineage>
</organism>
<comment type="caution">
    <text evidence="2">The sequence shown here is derived from an EMBL/GenBank/DDBJ whole genome shotgun (WGS) entry which is preliminary data.</text>
</comment>
<evidence type="ECO:0000313" key="2">
    <source>
        <dbReference type="EMBL" id="GLI55070.1"/>
    </source>
</evidence>